<accession>A0A0D7M106</accession>
<dbReference type="Gene3D" id="3.30.70.270">
    <property type="match status" value="1"/>
</dbReference>
<dbReference type="FunFam" id="3.30.70.270:FF:000001">
    <property type="entry name" value="Diguanylate cyclase domain protein"/>
    <property type="match status" value="1"/>
</dbReference>
<dbReference type="EC" id="2.7.7.65" evidence="3"/>
<dbReference type="PANTHER" id="PTHR45138">
    <property type="entry name" value="REGULATORY COMPONENTS OF SENSORY TRANSDUCTION SYSTEM"/>
    <property type="match status" value="1"/>
</dbReference>
<comment type="catalytic activity">
    <reaction evidence="5">
        <text>2 GTP = 3',3'-c-di-GMP + 2 diphosphate</text>
        <dbReference type="Rhea" id="RHEA:24898"/>
        <dbReference type="ChEBI" id="CHEBI:33019"/>
        <dbReference type="ChEBI" id="CHEBI:37565"/>
        <dbReference type="ChEBI" id="CHEBI:58805"/>
        <dbReference type="EC" id="2.7.7.65"/>
    </reaction>
</comment>
<dbReference type="GO" id="GO:0052621">
    <property type="term" value="F:diguanylate cyclase activity"/>
    <property type="evidence" value="ECO:0007669"/>
    <property type="project" value="UniProtKB-EC"/>
</dbReference>
<evidence type="ECO:0000256" key="3">
    <source>
        <dbReference type="ARBA" id="ARBA00012528"/>
    </source>
</evidence>
<dbReference type="GO" id="GO:1902201">
    <property type="term" value="P:negative regulation of bacterial-type flagellum-dependent cell motility"/>
    <property type="evidence" value="ECO:0007669"/>
    <property type="project" value="TreeGrafter"/>
</dbReference>
<keyword evidence="4" id="KW-0342">GTP-binding</keyword>
<comment type="caution">
    <text evidence="7">The sequence shown here is derived from an EMBL/GenBank/DDBJ whole genome shotgun (WGS) entry which is preliminary data.</text>
</comment>
<dbReference type="GO" id="GO:0043709">
    <property type="term" value="P:cell adhesion involved in single-species biofilm formation"/>
    <property type="evidence" value="ECO:0007669"/>
    <property type="project" value="TreeGrafter"/>
</dbReference>
<protein>
    <recommendedName>
        <fullName evidence="3">diguanylate cyclase</fullName>
        <ecNumber evidence="3">2.7.7.65</ecNumber>
    </recommendedName>
</protein>
<dbReference type="SUPFAM" id="SSF55073">
    <property type="entry name" value="Nucleotide cyclase"/>
    <property type="match status" value="1"/>
</dbReference>
<evidence type="ECO:0000256" key="2">
    <source>
        <dbReference type="ARBA" id="ARBA00004665"/>
    </source>
</evidence>
<dbReference type="InterPro" id="IPR050469">
    <property type="entry name" value="Diguanylate_Cyclase"/>
</dbReference>
<evidence type="ECO:0000256" key="1">
    <source>
        <dbReference type="ARBA" id="ARBA00001946"/>
    </source>
</evidence>
<dbReference type="NCBIfam" id="TIGR00254">
    <property type="entry name" value="GGDEF"/>
    <property type="match status" value="1"/>
</dbReference>
<dbReference type="AlphaFoldDB" id="A0A0D7M106"/>
<dbReference type="SMART" id="SM00267">
    <property type="entry name" value="GGDEF"/>
    <property type="match status" value="1"/>
</dbReference>
<dbReference type="GO" id="GO:0005886">
    <property type="term" value="C:plasma membrane"/>
    <property type="evidence" value="ECO:0007669"/>
    <property type="project" value="TreeGrafter"/>
</dbReference>
<comment type="cofactor">
    <cofactor evidence="1">
        <name>Mg(2+)</name>
        <dbReference type="ChEBI" id="CHEBI:18420"/>
    </cofactor>
</comment>
<evidence type="ECO:0000313" key="7">
    <source>
        <dbReference type="EMBL" id="CDL38932.1"/>
    </source>
</evidence>
<sequence length="473" mass="54316">MLLKLCGYNSLQNLMLYYIKCKIKNYLKVVMDNYNSNNGRLMAFYIICLASYVLGGLCLTQFKLTMQSVPQTVYLIIIVGLFFLYGIIFLFMLFQYLCRKDLTCLMILGMAFLGNNIFFVETIYIVQDLINDHASIEKRTNDIAIFYYFRQISFIALLFVSLKSYKISSTVIETKEREPCYIVLSFLIMLVIAVMAHTLASYNPNFTLEITSLKPDNVTVHWHIGYIYSLIISWGLVLLYLIIKTRTHNILWKSIGLLCCSAILTNVLLLSLDEYSMYIWYVSRGIEVISALCIISILMYNTFIILKKETDSAIKDAMTKIYNRKLFYKSLKASLAKGAVCVMVLDIDKFKRINDTYGHQEGDRVIISIVDIINKSIRDTDIFARVGGEEFAILLKCNDKDEAIVVAERIRRNVENGTTIPNSYDLKEKMTISIGVYCSKIDDESADKVVSYADAALYEAKNSGRNKVCYYYH</sequence>
<dbReference type="Proteomes" id="UP000019194">
    <property type="component" value="Unassembled WGS sequence"/>
</dbReference>
<evidence type="ECO:0000313" key="8">
    <source>
        <dbReference type="Proteomes" id="UP000019194"/>
    </source>
</evidence>
<dbReference type="EMBL" id="CBWP010000053">
    <property type="protein sequence ID" value="CDL38932.1"/>
    <property type="molecule type" value="Genomic_DNA"/>
</dbReference>
<dbReference type="PANTHER" id="PTHR45138:SF9">
    <property type="entry name" value="DIGUANYLATE CYCLASE DGCM-RELATED"/>
    <property type="match status" value="1"/>
</dbReference>
<proteinExistence type="predicted"/>
<dbReference type="InterPro" id="IPR000160">
    <property type="entry name" value="GGDEF_dom"/>
</dbReference>
<dbReference type="InterPro" id="IPR043128">
    <property type="entry name" value="Rev_trsase/Diguanyl_cyclase"/>
</dbReference>
<dbReference type="GO" id="GO:0005525">
    <property type="term" value="F:GTP binding"/>
    <property type="evidence" value="ECO:0007669"/>
    <property type="project" value="UniProtKB-KW"/>
</dbReference>
<dbReference type="InterPro" id="IPR029787">
    <property type="entry name" value="Nucleotide_cyclase"/>
</dbReference>
<feature type="domain" description="GGDEF" evidence="6">
    <location>
        <begin position="338"/>
        <end position="473"/>
    </location>
</feature>
<dbReference type="Pfam" id="PF17158">
    <property type="entry name" value="MASE4"/>
    <property type="match status" value="1"/>
</dbReference>
<evidence type="ECO:0000256" key="5">
    <source>
        <dbReference type="ARBA" id="ARBA00034247"/>
    </source>
</evidence>
<evidence type="ECO:0000259" key="6">
    <source>
        <dbReference type="PROSITE" id="PS50887"/>
    </source>
</evidence>
<comment type="pathway">
    <text evidence="2">Purine metabolism; 3',5'-cyclic di-GMP biosynthesis.</text>
</comment>
<dbReference type="CDD" id="cd01949">
    <property type="entry name" value="GGDEF"/>
    <property type="match status" value="1"/>
</dbReference>
<reference evidence="7 8" key="1">
    <citation type="submission" date="2013-10" db="EMBL/GenBank/DDBJ databases">
        <title>Antibiotic resistance diversity of beta-lactamase producers in the General Hospital Vienna.</title>
        <authorList>
            <person name="Barisic I."/>
            <person name="Mitteregger D."/>
            <person name="Hirschl A.M."/>
            <person name="Noehammer C."/>
            <person name="Wiesinger-Mayr H."/>
        </authorList>
    </citation>
    <scope>NUCLEOTIDE SEQUENCE [LARGE SCALE GENOMIC DNA]</scope>
    <source>
        <strain evidence="7 8">ISC11</strain>
    </source>
</reference>
<evidence type="ECO:0000256" key="4">
    <source>
        <dbReference type="ARBA" id="ARBA00023134"/>
    </source>
</evidence>
<keyword evidence="4" id="KW-0547">Nucleotide-binding</keyword>
<dbReference type="PROSITE" id="PS50887">
    <property type="entry name" value="GGDEF"/>
    <property type="match status" value="1"/>
</dbReference>
<dbReference type="Pfam" id="PF00990">
    <property type="entry name" value="GGDEF"/>
    <property type="match status" value="1"/>
</dbReference>
<name>A0A0D7M106_CITFR</name>
<dbReference type="InterPro" id="IPR033424">
    <property type="entry name" value="MASE4"/>
</dbReference>
<organism evidence="7 8">
    <name type="scientific">Citrobacter freundii</name>
    <dbReference type="NCBI Taxonomy" id="546"/>
    <lineage>
        <taxon>Bacteria</taxon>
        <taxon>Pseudomonadati</taxon>
        <taxon>Pseudomonadota</taxon>
        <taxon>Gammaproteobacteria</taxon>
        <taxon>Enterobacterales</taxon>
        <taxon>Enterobacteriaceae</taxon>
        <taxon>Citrobacter</taxon>
        <taxon>Citrobacter freundii complex</taxon>
    </lineage>
</organism>